<dbReference type="GO" id="GO:0004044">
    <property type="term" value="F:amidophosphoribosyltransferase activity"/>
    <property type="evidence" value="ECO:0007669"/>
    <property type="project" value="UniProtKB-UniRule"/>
</dbReference>
<evidence type="ECO:0000256" key="4">
    <source>
        <dbReference type="ARBA" id="ARBA00022679"/>
    </source>
</evidence>
<dbReference type="PIRSF" id="PIRSF000485">
    <property type="entry name" value="Amd_phspho_trans"/>
    <property type="match status" value="1"/>
</dbReference>
<feature type="binding site" evidence="7 10">
    <location>
        <position position="360"/>
    </location>
    <ligand>
        <name>Mg(2+)</name>
        <dbReference type="ChEBI" id="CHEBI:18420"/>
    </ligand>
</feature>
<comment type="caution">
    <text evidence="7">Lacks conserved residue(s) required for the propagation of feature annotation.</text>
</comment>
<organism evidence="12 13">
    <name type="scientific">Tectimicrobiota bacterium</name>
    <dbReference type="NCBI Taxonomy" id="2528274"/>
    <lineage>
        <taxon>Bacteria</taxon>
        <taxon>Pseudomonadati</taxon>
        <taxon>Nitrospinota/Tectimicrobiota group</taxon>
        <taxon>Candidatus Tectimicrobiota</taxon>
    </lineage>
</organism>
<dbReference type="GO" id="GO:0000287">
    <property type="term" value="F:magnesium ion binding"/>
    <property type="evidence" value="ECO:0007669"/>
    <property type="project" value="UniProtKB-UniRule"/>
</dbReference>
<name>A0A932ZTL4_UNCTE</name>
<reference evidence="12" key="1">
    <citation type="submission" date="2020-07" db="EMBL/GenBank/DDBJ databases">
        <title>Huge and variable diversity of episymbiotic CPR bacteria and DPANN archaea in groundwater ecosystems.</title>
        <authorList>
            <person name="He C.Y."/>
            <person name="Keren R."/>
            <person name="Whittaker M."/>
            <person name="Farag I.F."/>
            <person name="Doudna J."/>
            <person name="Cate J.H.D."/>
            <person name="Banfield J.F."/>
        </authorList>
    </citation>
    <scope>NUCLEOTIDE SEQUENCE</scope>
    <source>
        <strain evidence="12">NC_groundwater_1370_Ag_S-0.2um_69_93</strain>
    </source>
</reference>
<comment type="similarity">
    <text evidence="2 7 8">In the C-terminal section; belongs to the purine/pyrimidine phosphoribosyltransferase family.</text>
</comment>
<dbReference type="InterPro" id="IPR000836">
    <property type="entry name" value="PRTase_dom"/>
</dbReference>
<evidence type="ECO:0000313" key="13">
    <source>
        <dbReference type="Proteomes" id="UP000752292"/>
    </source>
</evidence>
<comment type="function">
    <text evidence="7">Catalyzes the formation of phosphoribosylamine from phosphoribosylpyrophosphate (PRPP) and glutamine.</text>
</comment>
<evidence type="ECO:0000256" key="8">
    <source>
        <dbReference type="PIRNR" id="PIRNR000485"/>
    </source>
</evidence>
<dbReference type="InterPro" id="IPR005854">
    <property type="entry name" value="PurF"/>
</dbReference>
<gene>
    <name evidence="7" type="primary">purF</name>
    <name evidence="12" type="ORF">HY618_02895</name>
</gene>
<dbReference type="HAMAP" id="MF_01931">
    <property type="entry name" value="PurF"/>
    <property type="match status" value="1"/>
</dbReference>
<evidence type="ECO:0000256" key="5">
    <source>
        <dbReference type="ARBA" id="ARBA00022755"/>
    </source>
</evidence>
<keyword evidence="5 7" id="KW-0658">Purine biosynthesis</keyword>
<dbReference type="Pfam" id="PF13522">
    <property type="entry name" value="GATase_6"/>
    <property type="match status" value="1"/>
</dbReference>
<evidence type="ECO:0000256" key="3">
    <source>
        <dbReference type="ARBA" id="ARBA00022676"/>
    </source>
</evidence>
<comment type="caution">
    <text evidence="12">The sequence shown here is derived from an EMBL/GenBank/DDBJ whole genome shotgun (WGS) entry which is preliminary data.</text>
</comment>
<protein>
    <recommendedName>
        <fullName evidence="7">Amidophosphoribosyltransferase</fullName>
        <shortName evidence="7">ATase</shortName>
        <ecNumber evidence="7">2.4.2.14</ecNumber>
    </recommendedName>
    <alternativeName>
        <fullName evidence="7">Glutamine phosphoribosylpyrophosphate amidotransferase</fullName>
        <shortName evidence="7">GPATase</shortName>
    </alternativeName>
</protein>
<keyword evidence="3 7" id="KW-0328">Glycosyltransferase</keyword>
<evidence type="ECO:0000313" key="12">
    <source>
        <dbReference type="EMBL" id="MBI4251381.1"/>
    </source>
</evidence>
<sequence length="450" mass="49564">MTPFDDHPHEECAVFGIYGHPEAANLTYLGLYALQHRGQESSGIVASDGERVHSEVGMGHVADIFTEARLDRLKGHLAIGHNRYSTAGQSHIVNAQPFLVTYSRGVIALGHNGNLVNAGDLRRELEGTGSIFRSTTDSEVILHLIARSLEQETEFAIVDALNRLEGAFTLIMMTRDKLIGVRDPYGFRPLVLGRMSAPQGGAVWVMASETCALDLLEAAFVREVAPGEMIVVDEEGLHSLFPFPPSTPAQCIFEFVYFARPDSYIFGENVYTIRRQLGVELARESPVEADIVIPVPDSGLAAALGYSAESGLPLEWGLVRNHYVGRTFIEPQQSIRHFGVKVKLNPMRAYLDGKRVIVVDDSIVRGTTSRKIVEMIRKAGAAEVHMRISSPPITHPCFFGIDMPTRKELIGSSNSEEETRRFLNADSLAYLSLEGLLRCVHPRGGEFCHA</sequence>
<comment type="catalytic activity">
    <reaction evidence="7 8">
        <text>5-phospho-beta-D-ribosylamine + L-glutamate + diphosphate = 5-phospho-alpha-D-ribose 1-diphosphate + L-glutamine + H2O</text>
        <dbReference type="Rhea" id="RHEA:14905"/>
        <dbReference type="ChEBI" id="CHEBI:15377"/>
        <dbReference type="ChEBI" id="CHEBI:29985"/>
        <dbReference type="ChEBI" id="CHEBI:33019"/>
        <dbReference type="ChEBI" id="CHEBI:58017"/>
        <dbReference type="ChEBI" id="CHEBI:58359"/>
        <dbReference type="ChEBI" id="CHEBI:58681"/>
        <dbReference type="EC" id="2.4.2.14"/>
    </reaction>
</comment>
<evidence type="ECO:0000256" key="10">
    <source>
        <dbReference type="PIRSR" id="PIRSR000485-2"/>
    </source>
</evidence>
<dbReference type="AlphaFoldDB" id="A0A932ZTL4"/>
<evidence type="ECO:0000256" key="1">
    <source>
        <dbReference type="ARBA" id="ARBA00005209"/>
    </source>
</evidence>
<dbReference type="InterPro" id="IPR017932">
    <property type="entry name" value="GATase_2_dom"/>
</dbReference>
<comment type="pathway">
    <text evidence="1 7 8">Purine metabolism; IMP biosynthesis via de novo pathway; N(1)-(5-phospho-D-ribosyl)glycinamide from 5-phospho-alpha-D-ribose 1-diphosphate: step 1/2.</text>
</comment>
<comment type="cofactor">
    <cofactor evidence="7 10">
        <name>Mg(2+)</name>
        <dbReference type="ChEBI" id="CHEBI:18420"/>
    </cofactor>
    <text evidence="7 10">Binds 1 Mg(2+) ion per subunit.</text>
</comment>
<feature type="active site" description="Nucleophile" evidence="7 9">
    <location>
        <position position="12"/>
    </location>
</feature>
<dbReference type="EMBL" id="JACQRX010000129">
    <property type="protein sequence ID" value="MBI4251381.1"/>
    <property type="molecule type" value="Genomic_DNA"/>
</dbReference>
<evidence type="ECO:0000259" key="11">
    <source>
        <dbReference type="PROSITE" id="PS51278"/>
    </source>
</evidence>
<feature type="binding site" evidence="7 10">
    <location>
        <position position="361"/>
    </location>
    <ligand>
        <name>Mg(2+)</name>
        <dbReference type="ChEBI" id="CHEBI:18420"/>
    </ligand>
</feature>
<dbReference type="Proteomes" id="UP000752292">
    <property type="component" value="Unassembled WGS sequence"/>
</dbReference>
<keyword evidence="4 7" id="KW-0808">Transferase</keyword>
<evidence type="ECO:0000256" key="2">
    <source>
        <dbReference type="ARBA" id="ARBA00010138"/>
    </source>
</evidence>
<dbReference type="Pfam" id="PF00156">
    <property type="entry name" value="Pribosyltran"/>
    <property type="match status" value="1"/>
</dbReference>
<keyword evidence="7 10" id="KW-0460">Magnesium</keyword>
<evidence type="ECO:0000256" key="7">
    <source>
        <dbReference type="HAMAP-Rule" id="MF_01931"/>
    </source>
</evidence>
<dbReference type="PANTHER" id="PTHR11907">
    <property type="entry name" value="AMIDOPHOSPHORIBOSYLTRANSFERASE"/>
    <property type="match status" value="1"/>
</dbReference>
<dbReference type="PROSITE" id="PS51278">
    <property type="entry name" value="GATASE_TYPE_2"/>
    <property type="match status" value="1"/>
</dbReference>
<dbReference type="Gene3D" id="3.40.50.2020">
    <property type="match status" value="1"/>
</dbReference>
<feature type="domain" description="Glutamine amidotransferase type-2" evidence="11">
    <location>
        <begin position="12"/>
        <end position="235"/>
    </location>
</feature>
<keyword evidence="6 7" id="KW-0315">Glutamine amidotransferase</keyword>
<dbReference type="GO" id="GO:0009113">
    <property type="term" value="P:purine nucleobase biosynthetic process"/>
    <property type="evidence" value="ECO:0007669"/>
    <property type="project" value="UniProtKB-UniRule"/>
</dbReference>
<accession>A0A932ZTL4</accession>
<keyword evidence="7 10" id="KW-0479">Metal-binding</keyword>
<dbReference type="CDD" id="cd06223">
    <property type="entry name" value="PRTases_typeI"/>
    <property type="match status" value="1"/>
</dbReference>
<dbReference type="InterPro" id="IPR029057">
    <property type="entry name" value="PRTase-like"/>
</dbReference>
<proteinExistence type="inferred from homology"/>
<evidence type="ECO:0000256" key="9">
    <source>
        <dbReference type="PIRSR" id="PIRSR000485-1"/>
    </source>
</evidence>
<feature type="binding site" evidence="7 10">
    <location>
        <position position="298"/>
    </location>
    <ligand>
        <name>Mg(2+)</name>
        <dbReference type="ChEBI" id="CHEBI:18420"/>
    </ligand>
</feature>
<dbReference type="InterPro" id="IPR035584">
    <property type="entry name" value="PurF_N"/>
</dbReference>
<dbReference type="InterPro" id="IPR029055">
    <property type="entry name" value="Ntn_hydrolases_N"/>
</dbReference>
<dbReference type="SUPFAM" id="SSF56235">
    <property type="entry name" value="N-terminal nucleophile aminohydrolases (Ntn hydrolases)"/>
    <property type="match status" value="1"/>
</dbReference>
<dbReference type="NCBIfam" id="TIGR01134">
    <property type="entry name" value="purF"/>
    <property type="match status" value="1"/>
</dbReference>
<dbReference type="GO" id="GO:0006189">
    <property type="term" value="P:'de novo' IMP biosynthetic process"/>
    <property type="evidence" value="ECO:0007669"/>
    <property type="project" value="UniProtKB-UniRule"/>
</dbReference>
<evidence type="ECO:0000256" key="6">
    <source>
        <dbReference type="ARBA" id="ARBA00022962"/>
    </source>
</evidence>
<dbReference type="CDD" id="cd00715">
    <property type="entry name" value="GPATase_N"/>
    <property type="match status" value="1"/>
</dbReference>
<dbReference type="EC" id="2.4.2.14" evidence="7"/>
<dbReference type="SUPFAM" id="SSF53271">
    <property type="entry name" value="PRTase-like"/>
    <property type="match status" value="1"/>
</dbReference>
<dbReference type="Gene3D" id="3.60.20.10">
    <property type="entry name" value="Glutamine Phosphoribosylpyrophosphate, subunit 1, domain 1"/>
    <property type="match status" value="1"/>
</dbReference>